<sequence>MHLILTGATGLVGTAVLDAMVKTKDVTKISILSRRPVKFTDDRINVIIHNDFASYDDDLLGKLQGAQGCVWALGISQTQVSKEDYITITKTYALAAAKAFQSLPSEGGTKQPFHFVYVSGDGATFSPGRLTPLFGRVKGETELALAEMQKANPSLLRATTVRPSFVDWTGHAEIKPFLPDLGTFMNVAGSILSPIAKYAARSKWSPTEPLGRFLTGMAMGMWDGALEGEGVERLPGGFTVVENPCMRRVMGLDAKCQ</sequence>
<dbReference type="InterPro" id="IPR036291">
    <property type="entry name" value="NAD(P)-bd_dom_sf"/>
</dbReference>
<comment type="caution">
    <text evidence="1">The sequence shown here is derived from an EMBL/GenBank/DDBJ whole genome shotgun (WGS) entry which is preliminary data.</text>
</comment>
<evidence type="ECO:0000313" key="1">
    <source>
        <dbReference type="EMBL" id="KAK4244787.1"/>
    </source>
</evidence>
<dbReference type="PANTHER" id="PTHR14097">
    <property type="entry name" value="OXIDOREDUCTASE HTATIP2"/>
    <property type="match status" value="1"/>
</dbReference>
<dbReference type="Gene3D" id="3.40.50.720">
    <property type="entry name" value="NAD(P)-binding Rossmann-like Domain"/>
    <property type="match status" value="1"/>
</dbReference>
<protein>
    <recommendedName>
        <fullName evidence="3">Nucleoside-diphosphate-sugar epimerase</fullName>
    </recommendedName>
</protein>
<dbReference type="EMBL" id="MU857724">
    <property type="protein sequence ID" value="KAK4244787.1"/>
    <property type="molecule type" value="Genomic_DNA"/>
</dbReference>
<evidence type="ECO:0000313" key="2">
    <source>
        <dbReference type="Proteomes" id="UP001303647"/>
    </source>
</evidence>
<name>A0AAN7HGQ0_9PEZI</name>
<reference evidence="1" key="1">
    <citation type="journal article" date="2023" name="Mol. Phylogenet. Evol.">
        <title>Genome-scale phylogeny and comparative genomics of the fungal order Sordariales.</title>
        <authorList>
            <person name="Hensen N."/>
            <person name="Bonometti L."/>
            <person name="Westerberg I."/>
            <person name="Brannstrom I.O."/>
            <person name="Guillou S."/>
            <person name="Cros-Aarteil S."/>
            <person name="Calhoun S."/>
            <person name="Haridas S."/>
            <person name="Kuo A."/>
            <person name="Mondo S."/>
            <person name="Pangilinan J."/>
            <person name="Riley R."/>
            <person name="LaButti K."/>
            <person name="Andreopoulos B."/>
            <person name="Lipzen A."/>
            <person name="Chen C."/>
            <person name="Yan M."/>
            <person name="Daum C."/>
            <person name="Ng V."/>
            <person name="Clum A."/>
            <person name="Steindorff A."/>
            <person name="Ohm R.A."/>
            <person name="Martin F."/>
            <person name="Silar P."/>
            <person name="Natvig D.O."/>
            <person name="Lalanne C."/>
            <person name="Gautier V."/>
            <person name="Ament-Velasquez S.L."/>
            <person name="Kruys A."/>
            <person name="Hutchinson M.I."/>
            <person name="Powell A.J."/>
            <person name="Barry K."/>
            <person name="Miller A.N."/>
            <person name="Grigoriev I.V."/>
            <person name="Debuchy R."/>
            <person name="Gladieux P."/>
            <person name="Hiltunen Thoren M."/>
            <person name="Johannesson H."/>
        </authorList>
    </citation>
    <scope>NUCLEOTIDE SEQUENCE</scope>
    <source>
        <strain evidence="1">CBS 359.72</strain>
    </source>
</reference>
<organism evidence="1 2">
    <name type="scientific">Corynascus novoguineensis</name>
    <dbReference type="NCBI Taxonomy" id="1126955"/>
    <lineage>
        <taxon>Eukaryota</taxon>
        <taxon>Fungi</taxon>
        <taxon>Dikarya</taxon>
        <taxon>Ascomycota</taxon>
        <taxon>Pezizomycotina</taxon>
        <taxon>Sordariomycetes</taxon>
        <taxon>Sordariomycetidae</taxon>
        <taxon>Sordariales</taxon>
        <taxon>Chaetomiaceae</taxon>
        <taxon>Corynascus</taxon>
    </lineage>
</organism>
<dbReference type="PANTHER" id="PTHR14097:SF8">
    <property type="entry name" value="NAD(P)-BINDING DOMAIN-CONTAINING PROTEIN"/>
    <property type="match status" value="1"/>
</dbReference>
<keyword evidence="2" id="KW-1185">Reference proteome</keyword>
<evidence type="ECO:0008006" key="3">
    <source>
        <dbReference type="Google" id="ProtNLM"/>
    </source>
</evidence>
<accession>A0AAN7HGQ0</accession>
<gene>
    <name evidence="1" type="ORF">C7999DRAFT_16980</name>
</gene>
<reference evidence="1" key="2">
    <citation type="submission" date="2023-05" db="EMBL/GenBank/DDBJ databases">
        <authorList>
            <consortium name="Lawrence Berkeley National Laboratory"/>
            <person name="Steindorff A."/>
            <person name="Hensen N."/>
            <person name="Bonometti L."/>
            <person name="Westerberg I."/>
            <person name="Brannstrom I.O."/>
            <person name="Guillou S."/>
            <person name="Cros-Aarteil S."/>
            <person name="Calhoun S."/>
            <person name="Haridas S."/>
            <person name="Kuo A."/>
            <person name="Mondo S."/>
            <person name="Pangilinan J."/>
            <person name="Riley R."/>
            <person name="Labutti K."/>
            <person name="Andreopoulos B."/>
            <person name="Lipzen A."/>
            <person name="Chen C."/>
            <person name="Yanf M."/>
            <person name="Daum C."/>
            <person name="Ng V."/>
            <person name="Clum A."/>
            <person name="Ohm R."/>
            <person name="Martin F."/>
            <person name="Silar P."/>
            <person name="Natvig D."/>
            <person name="Lalanne C."/>
            <person name="Gautier V."/>
            <person name="Ament-Velasquez S.L."/>
            <person name="Kruys A."/>
            <person name="Hutchinson M.I."/>
            <person name="Powell A.J."/>
            <person name="Barry K."/>
            <person name="Miller A.N."/>
            <person name="Grigoriev I.V."/>
            <person name="Debuchy R."/>
            <person name="Gladieux P."/>
            <person name="Thoren M.H."/>
            <person name="Johannesson H."/>
        </authorList>
    </citation>
    <scope>NUCLEOTIDE SEQUENCE</scope>
    <source>
        <strain evidence="1">CBS 359.72</strain>
    </source>
</reference>
<dbReference type="SUPFAM" id="SSF51735">
    <property type="entry name" value="NAD(P)-binding Rossmann-fold domains"/>
    <property type="match status" value="1"/>
</dbReference>
<dbReference type="AlphaFoldDB" id="A0AAN7HGQ0"/>
<proteinExistence type="predicted"/>
<dbReference type="Proteomes" id="UP001303647">
    <property type="component" value="Unassembled WGS sequence"/>
</dbReference>